<name>A0AAV5TB58_9BILA</name>
<feature type="transmembrane region" description="Helical" evidence="1">
    <location>
        <begin position="37"/>
        <end position="61"/>
    </location>
</feature>
<dbReference type="Proteomes" id="UP001432027">
    <property type="component" value="Unassembled WGS sequence"/>
</dbReference>
<evidence type="ECO:0000313" key="3">
    <source>
        <dbReference type="Proteomes" id="UP001432027"/>
    </source>
</evidence>
<dbReference type="EMBL" id="BTSX01000003">
    <property type="protein sequence ID" value="GMS91328.1"/>
    <property type="molecule type" value="Genomic_DNA"/>
</dbReference>
<evidence type="ECO:0000313" key="2">
    <source>
        <dbReference type="EMBL" id="GMS91328.1"/>
    </source>
</evidence>
<feature type="transmembrane region" description="Helical" evidence="1">
    <location>
        <begin position="82"/>
        <end position="106"/>
    </location>
</feature>
<evidence type="ECO:0000256" key="1">
    <source>
        <dbReference type="SAM" id="Phobius"/>
    </source>
</evidence>
<sequence length="176" mass="19832">MEPRMLRLQVNSSFIGDMQTITFIPNEVETYQLIMRIYLILHHFLLLCTMGCYGIIIRTVLQSSRISGGRKLDDIPRSLRQCCKASLLISIFSLLSSLFLVIPSTIDPDNASIENGAYFTFVYTLKGSITPIIMLTLFPKIWLQFLGRKQRRVTVPRNRASNAIPAISASLSSSSL</sequence>
<evidence type="ECO:0008006" key="4">
    <source>
        <dbReference type="Google" id="ProtNLM"/>
    </source>
</evidence>
<keyword evidence="1" id="KW-0812">Transmembrane</keyword>
<keyword evidence="1" id="KW-1133">Transmembrane helix</keyword>
<reference evidence="2" key="1">
    <citation type="submission" date="2023-10" db="EMBL/GenBank/DDBJ databases">
        <title>Genome assembly of Pristionchus species.</title>
        <authorList>
            <person name="Yoshida K."/>
            <person name="Sommer R.J."/>
        </authorList>
    </citation>
    <scope>NUCLEOTIDE SEQUENCE</scope>
    <source>
        <strain evidence="2">RS0144</strain>
    </source>
</reference>
<keyword evidence="1" id="KW-0472">Membrane</keyword>
<dbReference type="AlphaFoldDB" id="A0AAV5TB58"/>
<keyword evidence="3" id="KW-1185">Reference proteome</keyword>
<comment type="caution">
    <text evidence="2">The sequence shown here is derived from an EMBL/GenBank/DDBJ whole genome shotgun (WGS) entry which is preliminary data.</text>
</comment>
<dbReference type="SUPFAM" id="SSF81321">
    <property type="entry name" value="Family A G protein-coupled receptor-like"/>
    <property type="match status" value="1"/>
</dbReference>
<feature type="transmembrane region" description="Helical" evidence="1">
    <location>
        <begin position="118"/>
        <end position="143"/>
    </location>
</feature>
<protein>
    <recommendedName>
        <fullName evidence="4">G protein-coupled receptor</fullName>
    </recommendedName>
</protein>
<dbReference type="Gene3D" id="1.20.1070.10">
    <property type="entry name" value="Rhodopsin 7-helix transmembrane proteins"/>
    <property type="match status" value="1"/>
</dbReference>
<organism evidence="2 3">
    <name type="scientific">Pristionchus entomophagus</name>
    <dbReference type="NCBI Taxonomy" id="358040"/>
    <lineage>
        <taxon>Eukaryota</taxon>
        <taxon>Metazoa</taxon>
        <taxon>Ecdysozoa</taxon>
        <taxon>Nematoda</taxon>
        <taxon>Chromadorea</taxon>
        <taxon>Rhabditida</taxon>
        <taxon>Rhabditina</taxon>
        <taxon>Diplogasteromorpha</taxon>
        <taxon>Diplogasteroidea</taxon>
        <taxon>Neodiplogasteridae</taxon>
        <taxon>Pristionchus</taxon>
    </lineage>
</organism>
<gene>
    <name evidence="2" type="ORF">PENTCL1PPCAC_13503</name>
</gene>
<accession>A0AAV5TB58</accession>
<proteinExistence type="predicted"/>